<feature type="compositionally biased region" description="Basic residues" evidence="1">
    <location>
        <begin position="13"/>
        <end position="32"/>
    </location>
</feature>
<feature type="region of interest" description="Disordered" evidence="1">
    <location>
        <begin position="1"/>
        <end position="32"/>
    </location>
</feature>
<dbReference type="EMBL" id="CP061169">
    <property type="protein sequence ID" value="QPZ37454.1"/>
    <property type="molecule type" value="Genomic_DNA"/>
</dbReference>
<dbReference type="Gene3D" id="3.10.450.620">
    <property type="entry name" value="JHP933, nucleotidyltransferase-like core domain"/>
    <property type="match status" value="1"/>
</dbReference>
<evidence type="ECO:0000313" key="3">
    <source>
        <dbReference type="Proteomes" id="UP000662814"/>
    </source>
</evidence>
<accession>A0ABX6YF85</accession>
<evidence type="ECO:0000313" key="2">
    <source>
        <dbReference type="EMBL" id="QPZ37454.1"/>
    </source>
</evidence>
<sequence>MYERNSTYTWPHRAAHATRRRRSGPRRGNRRHCAGPAIASLARCTLDALAFKGGTSLRKLYAGNAGRFSLDLDFSAVNIGADPDDALTELIAGIEGLNIGPFSYGVTERRGKWTLTFNHDLGDATSDLASKLDLNPPPWLPPIRRGWRPV</sequence>
<proteinExistence type="predicted"/>
<dbReference type="GO" id="GO:0016740">
    <property type="term" value="F:transferase activity"/>
    <property type="evidence" value="ECO:0007669"/>
    <property type="project" value="UniProtKB-KW"/>
</dbReference>
<name>A0ABX6YF85_9MICO</name>
<evidence type="ECO:0000256" key="1">
    <source>
        <dbReference type="SAM" id="MobiDB-lite"/>
    </source>
</evidence>
<keyword evidence="3" id="KW-1185">Reference proteome</keyword>
<dbReference type="Proteomes" id="UP000662814">
    <property type="component" value="Chromosome"/>
</dbReference>
<gene>
    <name evidence="2" type="ORF">HCR76_11475</name>
</gene>
<organism evidence="2 3">
    <name type="scientific">Paramicrobacterium chengjingii</name>
    <dbReference type="NCBI Taxonomy" id="2769067"/>
    <lineage>
        <taxon>Bacteria</taxon>
        <taxon>Bacillati</taxon>
        <taxon>Actinomycetota</taxon>
        <taxon>Actinomycetes</taxon>
        <taxon>Micrococcales</taxon>
        <taxon>Microbacteriaceae</taxon>
        <taxon>Paramicrobacterium</taxon>
    </lineage>
</organism>
<reference evidence="2 3" key="1">
    <citation type="submission" date="2020-12" db="EMBL/GenBank/DDBJ databases">
        <title>Microbacterium sp. HY060.</title>
        <authorList>
            <person name="Zhou J."/>
        </authorList>
    </citation>
    <scope>NUCLEOTIDE SEQUENCE [LARGE SCALE GENOMIC DNA]</scope>
    <source>
        <strain evidence="2 3">HY60</strain>
    </source>
</reference>
<dbReference type="InterPro" id="IPR014942">
    <property type="entry name" value="AbiEii"/>
</dbReference>
<protein>
    <submittedName>
        <fullName evidence="2">Nucleotidyl transferase AbiEii/AbiGii toxin family protein</fullName>
    </submittedName>
</protein>
<dbReference type="RefSeq" id="WP_166991848.1">
    <property type="nucleotide sequence ID" value="NZ_CP061169.1"/>
</dbReference>
<keyword evidence="2" id="KW-0808">Transferase</keyword>
<dbReference type="Pfam" id="PF08843">
    <property type="entry name" value="AbiEii"/>
    <property type="match status" value="1"/>
</dbReference>